<proteinExistence type="predicted"/>
<dbReference type="Proteomes" id="UP000189670">
    <property type="component" value="Unassembled WGS sequence"/>
</dbReference>
<dbReference type="Pfam" id="PF25164">
    <property type="entry name" value="CoiA_N"/>
    <property type="match status" value="1"/>
</dbReference>
<evidence type="ECO:0000313" key="3">
    <source>
        <dbReference type="Proteomes" id="UP000189670"/>
    </source>
</evidence>
<dbReference type="AlphaFoldDB" id="A0A1V1P3C5"/>
<dbReference type="EMBL" id="ATBP01000658">
    <property type="protein sequence ID" value="ETR69389.1"/>
    <property type="molecule type" value="Genomic_DNA"/>
</dbReference>
<dbReference type="InterPro" id="IPR057253">
    <property type="entry name" value="CoiA-like_N"/>
</dbReference>
<organism evidence="2 3">
    <name type="scientific">Candidatus Magnetoglobus multicellularis str. Araruama</name>
    <dbReference type="NCBI Taxonomy" id="890399"/>
    <lineage>
        <taxon>Bacteria</taxon>
        <taxon>Pseudomonadati</taxon>
        <taxon>Thermodesulfobacteriota</taxon>
        <taxon>Desulfobacteria</taxon>
        <taxon>Desulfobacterales</taxon>
        <taxon>Desulfobacteraceae</taxon>
        <taxon>Candidatus Magnetoglobus</taxon>
    </lineage>
</organism>
<gene>
    <name evidence="2" type="ORF">OMM_03961</name>
</gene>
<evidence type="ECO:0000313" key="2">
    <source>
        <dbReference type="EMBL" id="ETR69389.1"/>
    </source>
</evidence>
<sequence length="326" mass="38110">MLKAIDINGQKEIIIIDDQWNKDSIEELRYRGQNNQLKCPVCDQPVLVKAGEVKQWHFAHRDTGSCPLRNESESVLRGRIILYRWLSKKYPGKVSLEKAISDIDLPRPLDCYIETDTEKKFVYWILESGFRSHGKIKKQFVWHDIHIQMIFLSNMIRKGPDDQSSLVLTPTERSFAYRSEYNQLYHSTSDSALTYLDLTTQYLHTFRGLFLIHKPQIFAYKTKLSEPIDNVLISPKNGEFVYPGEYEELKSLRNKLLNASDNNNINKIKSYQRSIKKKKIIIMNQFQMITILIILQRLILVKNAVNKQMNGLNWICLQILVSVETV</sequence>
<accession>A0A1V1P3C5</accession>
<feature type="domain" description="Competence protein CoiA-like N-terminal" evidence="1">
    <location>
        <begin position="18"/>
        <end position="68"/>
    </location>
</feature>
<comment type="caution">
    <text evidence="2">The sequence shown here is derived from an EMBL/GenBank/DDBJ whole genome shotgun (WGS) entry which is preliminary data.</text>
</comment>
<name>A0A1V1P3C5_9BACT</name>
<protein>
    <recommendedName>
        <fullName evidence="1">Competence protein CoiA-like N-terminal domain-containing protein</fullName>
    </recommendedName>
</protein>
<reference evidence="3" key="1">
    <citation type="submission" date="2012-11" db="EMBL/GenBank/DDBJ databases">
        <authorList>
            <person name="Lucero-Rivera Y.E."/>
            <person name="Tovar-Ramirez D."/>
        </authorList>
    </citation>
    <scope>NUCLEOTIDE SEQUENCE [LARGE SCALE GENOMIC DNA]</scope>
    <source>
        <strain evidence="3">Araruama</strain>
    </source>
</reference>
<evidence type="ECO:0000259" key="1">
    <source>
        <dbReference type="Pfam" id="PF25164"/>
    </source>
</evidence>